<evidence type="ECO:0000256" key="1">
    <source>
        <dbReference type="SAM" id="Phobius"/>
    </source>
</evidence>
<proteinExistence type="predicted"/>
<evidence type="ECO:0008006" key="4">
    <source>
        <dbReference type="Google" id="ProtNLM"/>
    </source>
</evidence>
<keyword evidence="1" id="KW-1133">Transmembrane helix</keyword>
<dbReference type="EMBL" id="KZ821282">
    <property type="protein sequence ID" value="PYH40551.1"/>
    <property type="molecule type" value="Genomic_DNA"/>
</dbReference>
<dbReference type="GeneID" id="37073549"/>
<dbReference type="GO" id="GO:0046933">
    <property type="term" value="F:proton-transporting ATP synthase activity, rotational mechanism"/>
    <property type="evidence" value="ECO:0007669"/>
    <property type="project" value="TreeGrafter"/>
</dbReference>
<dbReference type="OrthoDB" id="5520611at2759"/>
<keyword evidence="1" id="KW-0812">Transmembrane</keyword>
<dbReference type="Pfam" id="PF04911">
    <property type="entry name" value="ATP-synt_J"/>
    <property type="match status" value="1"/>
</dbReference>
<protein>
    <recommendedName>
        <fullName evidence="4">Mitochondrial F1F0 ATP synthase subunit Atp18</fullName>
    </recommendedName>
</protein>
<dbReference type="GO" id="GO:0045259">
    <property type="term" value="C:proton-transporting ATP synthase complex"/>
    <property type="evidence" value="ECO:0007669"/>
    <property type="project" value="InterPro"/>
</dbReference>
<dbReference type="PANTHER" id="PTHR28060">
    <property type="entry name" value="ATP SYNTHASE SUBUNIT J, MITOCHONDRIAL"/>
    <property type="match status" value="1"/>
</dbReference>
<feature type="transmembrane region" description="Helical" evidence="1">
    <location>
        <begin position="12"/>
        <end position="30"/>
    </location>
</feature>
<keyword evidence="3" id="KW-1185">Reference proteome</keyword>
<dbReference type="Proteomes" id="UP000248349">
    <property type="component" value="Unassembled WGS sequence"/>
</dbReference>
<evidence type="ECO:0000313" key="2">
    <source>
        <dbReference type="EMBL" id="PYH40551.1"/>
    </source>
</evidence>
<reference evidence="2 3" key="1">
    <citation type="submission" date="2016-12" db="EMBL/GenBank/DDBJ databases">
        <title>The genomes of Aspergillus section Nigri reveals drivers in fungal speciation.</title>
        <authorList>
            <consortium name="DOE Joint Genome Institute"/>
            <person name="Vesth T.C."/>
            <person name="Nybo J."/>
            <person name="Theobald S."/>
            <person name="Brandl J."/>
            <person name="Frisvad J.C."/>
            <person name="Nielsen K.F."/>
            <person name="Lyhne E.K."/>
            <person name="Kogle M.E."/>
            <person name="Kuo A."/>
            <person name="Riley R."/>
            <person name="Clum A."/>
            <person name="Nolan M."/>
            <person name="Lipzen A."/>
            <person name="Salamov A."/>
            <person name="Henrissat B."/>
            <person name="Wiebenga A."/>
            <person name="De Vries R.P."/>
            <person name="Grigoriev I.V."/>
            <person name="Mortensen U.H."/>
            <person name="Andersen M.R."/>
            <person name="Baker S.E."/>
        </authorList>
    </citation>
    <scope>NUCLEOTIDE SEQUENCE [LARGE SCALE GENOMIC DNA]</scope>
    <source>
        <strain evidence="2 3">JOP 1030-1</strain>
    </source>
</reference>
<dbReference type="AlphaFoldDB" id="A0A318YZV8"/>
<dbReference type="PANTHER" id="PTHR28060:SF1">
    <property type="entry name" value="ATP SYNTHASE SUBUNIT J, MITOCHONDRIAL"/>
    <property type="match status" value="1"/>
</dbReference>
<sequence length="57" mass="6069">MSLLGKKFPTPVAGPLGPFFAAGLVILYGVNSLQNALMNTAEFKNDPRNPNAKATKH</sequence>
<dbReference type="InterPro" id="IPR006995">
    <property type="entry name" value="ATP_synth_F0_jsu"/>
</dbReference>
<name>A0A318YZV8_9EURO</name>
<dbReference type="RefSeq" id="XP_025426533.1">
    <property type="nucleotide sequence ID" value="XM_025572321.1"/>
</dbReference>
<gene>
    <name evidence="2" type="ORF">BP01DRAFT_307993</name>
</gene>
<keyword evidence="1" id="KW-0472">Membrane</keyword>
<dbReference type="STRING" id="1450539.A0A318YZV8"/>
<organism evidence="2 3">
    <name type="scientific">Aspergillus saccharolyticus JOP 1030-1</name>
    <dbReference type="NCBI Taxonomy" id="1450539"/>
    <lineage>
        <taxon>Eukaryota</taxon>
        <taxon>Fungi</taxon>
        <taxon>Dikarya</taxon>
        <taxon>Ascomycota</taxon>
        <taxon>Pezizomycotina</taxon>
        <taxon>Eurotiomycetes</taxon>
        <taxon>Eurotiomycetidae</taxon>
        <taxon>Eurotiales</taxon>
        <taxon>Aspergillaceae</taxon>
        <taxon>Aspergillus</taxon>
        <taxon>Aspergillus subgen. Circumdati</taxon>
    </lineage>
</organism>
<accession>A0A318YZV8</accession>
<evidence type="ECO:0000313" key="3">
    <source>
        <dbReference type="Proteomes" id="UP000248349"/>
    </source>
</evidence>